<organism evidence="8 9">
    <name type="scientific">Neodothiora populina</name>
    <dbReference type="NCBI Taxonomy" id="2781224"/>
    <lineage>
        <taxon>Eukaryota</taxon>
        <taxon>Fungi</taxon>
        <taxon>Dikarya</taxon>
        <taxon>Ascomycota</taxon>
        <taxon>Pezizomycotina</taxon>
        <taxon>Dothideomycetes</taxon>
        <taxon>Dothideomycetidae</taxon>
        <taxon>Dothideales</taxon>
        <taxon>Dothioraceae</taxon>
        <taxon>Neodothiora</taxon>
    </lineage>
</organism>
<dbReference type="InterPro" id="IPR000432">
    <property type="entry name" value="DNA_mismatch_repair_MutS_C"/>
</dbReference>
<dbReference type="SMART" id="SM00534">
    <property type="entry name" value="MUTSac"/>
    <property type="match status" value="1"/>
</dbReference>
<dbReference type="Proteomes" id="UP001562354">
    <property type="component" value="Unassembled WGS sequence"/>
</dbReference>
<dbReference type="PANTHER" id="PTHR11361:SF34">
    <property type="entry name" value="DNA MISMATCH REPAIR PROTEIN MSH1, MITOCHONDRIAL"/>
    <property type="match status" value="1"/>
</dbReference>
<dbReference type="InterPro" id="IPR036187">
    <property type="entry name" value="DNA_mismatch_repair_MutS_sf"/>
</dbReference>
<reference evidence="8 9" key="1">
    <citation type="submission" date="2024-07" db="EMBL/GenBank/DDBJ databases">
        <title>Draft sequence of the Neodothiora populina.</title>
        <authorList>
            <person name="Drown D.D."/>
            <person name="Schuette U.S."/>
            <person name="Buechlein A.B."/>
            <person name="Rusch D.R."/>
            <person name="Winton L.W."/>
            <person name="Adams G.A."/>
        </authorList>
    </citation>
    <scope>NUCLEOTIDE SEQUENCE [LARGE SCALE GENOMIC DNA]</scope>
    <source>
        <strain evidence="8 9">CPC 39397</strain>
    </source>
</reference>
<dbReference type="SUPFAM" id="SSF55271">
    <property type="entry name" value="DNA repair protein MutS, domain I"/>
    <property type="match status" value="1"/>
</dbReference>
<dbReference type="Pfam" id="PF05192">
    <property type="entry name" value="MutS_III"/>
    <property type="match status" value="1"/>
</dbReference>
<dbReference type="PROSITE" id="PS00486">
    <property type="entry name" value="DNA_MISMATCH_REPAIR_2"/>
    <property type="match status" value="1"/>
</dbReference>
<accession>A0ABR3PQ14</accession>
<keyword evidence="5" id="KW-0238">DNA-binding</keyword>
<evidence type="ECO:0000256" key="4">
    <source>
        <dbReference type="ARBA" id="ARBA00022840"/>
    </source>
</evidence>
<evidence type="ECO:0000256" key="1">
    <source>
        <dbReference type="ARBA" id="ARBA00006271"/>
    </source>
</evidence>
<dbReference type="SUPFAM" id="SSF48334">
    <property type="entry name" value="DNA repair protein MutS, domain III"/>
    <property type="match status" value="1"/>
</dbReference>
<dbReference type="InterPro" id="IPR007695">
    <property type="entry name" value="DNA_mismatch_repair_MutS-lik_N"/>
</dbReference>
<dbReference type="SUPFAM" id="SSF52540">
    <property type="entry name" value="P-loop containing nucleoside triphosphate hydrolases"/>
    <property type="match status" value="1"/>
</dbReference>
<dbReference type="Pfam" id="PF00488">
    <property type="entry name" value="MutS_V"/>
    <property type="match status" value="1"/>
</dbReference>
<dbReference type="SMART" id="SM00533">
    <property type="entry name" value="MUTSd"/>
    <property type="match status" value="1"/>
</dbReference>
<feature type="domain" description="DNA mismatch repair proteins mutS family" evidence="7">
    <location>
        <begin position="720"/>
        <end position="736"/>
    </location>
</feature>
<dbReference type="InterPro" id="IPR027417">
    <property type="entry name" value="P-loop_NTPase"/>
</dbReference>
<evidence type="ECO:0000256" key="3">
    <source>
        <dbReference type="ARBA" id="ARBA00022763"/>
    </source>
</evidence>
<evidence type="ECO:0000313" key="9">
    <source>
        <dbReference type="Proteomes" id="UP001562354"/>
    </source>
</evidence>
<evidence type="ECO:0000256" key="2">
    <source>
        <dbReference type="ARBA" id="ARBA00022741"/>
    </source>
</evidence>
<dbReference type="Gene3D" id="3.40.1170.10">
    <property type="entry name" value="DNA repair protein MutS, domain I"/>
    <property type="match status" value="1"/>
</dbReference>
<evidence type="ECO:0000259" key="7">
    <source>
        <dbReference type="PROSITE" id="PS00486"/>
    </source>
</evidence>
<dbReference type="InterPro" id="IPR045076">
    <property type="entry name" value="MutS"/>
</dbReference>
<keyword evidence="9" id="KW-1185">Reference proteome</keyword>
<dbReference type="Pfam" id="PF05188">
    <property type="entry name" value="MutS_II"/>
    <property type="match status" value="1"/>
</dbReference>
<dbReference type="GeneID" id="95975465"/>
<dbReference type="PANTHER" id="PTHR11361">
    <property type="entry name" value="DNA MISMATCH REPAIR PROTEIN MUTS FAMILY MEMBER"/>
    <property type="match status" value="1"/>
</dbReference>
<evidence type="ECO:0000256" key="6">
    <source>
        <dbReference type="ARBA" id="ARBA00023204"/>
    </source>
</evidence>
<evidence type="ECO:0000256" key="5">
    <source>
        <dbReference type="ARBA" id="ARBA00023125"/>
    </source>
</evidence>
<name>A0ABR3PQ14_9PEZI</name>
<keyword evidence="6" id="KW-0234">DNA repair</keyword>
<dbReference type="SUPFAM" id="SSF53150">
    <property type="entry name" value="DNA repair protein MutS, domain II"/>
    <property type="match status" value="1"/>
</dbReference>
<dbReference type="Pfam" id="PF01624">
    <property type="entry name" value="MutS_I"/>
    <property type="match status" value="1"/>
</dbReference>
<dbReference type="InterPro" id="IPR016151">
    <property type="entry name" value="DNA_mismatch_repair_MutS_N"/>
</dbReference>
<comment type="similarity">
    <text evidence="1">Belongs to the DNA mismatch repair MutS family.</text>
</comment>
<dbReference type="InterPro" id="IPR007860">
    <property type="entry name" value="DNA_mmatch_repair_MutS_con_dom"/>
</dbReference>
<dbReference type="Gene3D" id="3.40.50.300">
    <property type="entry name" value="P-loop containing nucleotide triphosphate hydrolases"/>
    <property type="match status" value="1"/>
</dbReference>
<dbReference type="PIRSF" id="PIRSF037677">
    <property type="entry name" value="DNA_mis_repair_Msh6"/>
    <property type="match status" value="1"/>
</dbReference>
<dbReference type="RefSeq" id="XP_069204501.1">
    <property type="nucleotide sequence ID" value="XM_069340991.1"/>
</dbReference>
<evidence type="ECO:0000313" key="8">
    <source>
        <dbReference type="EMBL" id="KAL1311652.1"/>
    </source>
</evidence>
<keyword evidence="3" id="KW-0227">DNA damage</keyword>
<proteinExistence type="inferred from homology"/>
<dbReference type="InterPro" id="IPR036678">
    <property type="entry name" value="MutS_con_dom_sf"/>
</dbReference>
<dbReference type="Gene3D" id="1.10.1420.10">
    <property type="match status" value="3"/>
</dbReference>
<dbReference type="EMBL" id="JBFMKM010000001">
    <property type="protein sequence ID" value="KAL1311652.1"/>
    <property type="molecule type" value="Genomic_DNA"/>
</dbReference>
<dbReference type="Gene3D" id="3.30.420.110">
    <property type="entry name" value="MutS, connector domain"/>
    <property type="match status" value="1"/>
</dbReference>
<comment type="caution">
    <text evidence="8">The sequence shown here is derived from an EMBL/GenBank/DDBJ whole genome shotgun (WGS) entry which is preliminary data.</text>
</comment>
<protein>
    <recommendedName>
        <fullName evidence="7">DNA mismatch repair proteins mutS family domain-containing protein</fullName>
    </recommendedName>
</protein>
<sequence length="835" mass="92506">MAGFQYIYLDRYLKVLVQGLQLHVAISEEFRNSAAEQVRTGGTLYTRRISRVITPGTLIDENFVDPFEDNYVLSVHIDDEPSTTSIDNVNMDTNILSHCQLASIGLAWVDLSSGEFYTQSTQLASLKSVVARIRPKEIILDTKLKHTLNVDLSTLFGEGSHVIALHSPVQPLSTIDDWSSLLDKPIPAESRPAFSINEISAASLLLDYVKDKIMDMELSLQCPVRRIEKENMSIDRHTLRGLEIRTTLREGAFQGSLLHAVRRTVTKSGARLLNQRLVSPSMSLDIINGRLDLVEHLVANPLLRSNIVSLLRRSSDSLRLLQKFSIGRGDADDLLALCKTITVTHNIYLLIEQHVAGLDTTGMTDLHLSSLSGLLARFDFEGPSRLATRIGNAIDEDGLSRQHLAEDTEAATFASMAEERTAEEGLHTAKGVKKPAKGVPADVSQEHDGEIWIMRKSASTFLRQAHAQLAEIDDQRTSLTLRLRKELGSNSLMLKWTPQLGHFCHVKGKDARTAVDGARHISSTKSTRTFYLQDWTTLGLKLDDLRSRIRTEEQRIFLALRKEVITNLTKLRRNAAGLDELDVACSSAILAEERNLVRPILNSGTEHNIIGGRHPMVDIGLQEHGRRFTANDCTVGEKNTILLITGPNMAGKSTFLRQNALITILAQTGCFVPAAYAEIGLVDKLFSRIGSADDVYNHQSTFMVEMLEVADILNQATERSFVIMDEVGRGTTPEDGTAVGYACLHHLHNENKCRALFATHFHKLVEMTADFQKLARYCTSIAEQADGTWVYVHKLREGVNRDSHALKVAKLAGLPPKAVEVAAEALNALESLSGQ</sequence>
<dbReference type="InterPro" id="IPR017261">
    <property type="entry name" value="DNA_mismatch_repair_MutS/MSH"/>
</dbReference>
<keyword evidence="4" id="KW-0067">ATP-binding</keyword>
<gene>
    <name evidence="8" type="ORF">AAFC00_001762</name>
</gene>
<keyword evidence="2" id="KW-0547">Nucleotide-binding</keyword>
<dbReference type="InterPro" id="IPR007696">
    <property type="entry name" value="DNA_mismatch_repair_MutS_core"/>
</dbReference>